<dbReference type="SUPFAM" id="SSF51905">
    <property type="entry name" value="FAD/NAD(P)-binding domain"/>
    <property type="match status" value="1"/>
</dbReference>
<keyword evidence="3" id="KW-1185">Reference proteome</keyword>
<evidence type="ECO:0000313" key="2">
    <source>
        <dbReference type="EMBL" id="CEP60829.1"/>
    </source>
</evidence>
<dbReference type="EMBL" id="LN736361">
    <property type="protein sequence ID" value="CEP60829.1"/>
    <property type="molecule type" value="Genomic_DNA"/>
</dbReference>
<name>A0A0C7MZ10_9SACH</name>
<dbReference type="Gene3D" id="3.50.50.60">
    <property type="entry name" value="FAD/NAD(P)-binding domain"/>
    <property type="match status" value="1"/>
</dbReference>
<dbReference type="Pfam" id="PF01593">
    <property type="entry name" value="Amino_oxidase"/>
    <property type="match status" value="1"/>
</dbReference>
<protein>
    <submittedName>
        <fullName evidence="2">LALA0S02e00562g1_1</fullName>
    </submittedName>
</protein>
<dbReference type="GeneID" id="34684236"/>
<reference evidence="2 3" key="1">
    <citation type="submission" date="2014-12" db="EMBL/GenBank/DDBJ databases">
        <authorList>
            <person name="Neuveglise Cecile"/>
        </authorList>
    </citation>
    <scope>NUCLEOTIDE SEQUENCE [LARGE SCALE GENOMIC DNA]</scope>
    <source>
        <strain evidence="2 3">CBS 12615</strain>
    </source>
</reference>
<dbReference type="SUPFAM" id="SSF54373">
    <property type="entry name" value="FAD-linked reductases, C-terminal domain"/>
    <property type="match status" value="1"/>
</dbReference>
<dbReference type="GO" id="GO:0046592">
    <property type="term" value="F:polyamine oxidase activity"/>
    <property type="evidence" value="ECO:0007669"/>
    <property type="project" value="EnsemblFungi"/>
</dbReference>
<dbReference type="Gene3D" id="3.90.660.10">
    <property type="match status" value="1"/>
</dbReference>
<dbReference type="OrthoDB" id="5046242at2759"/>
<dbReference type="AlphaFoldDB" id="A0A0C7MZ10"/>
<dbReference type="InterPro" id="IPR050281">
    <property type="entry name" value="Flavin_monoamine_oxidase"/>
</dbReference>
<dbReference type="RefSeq" id="XP_022627068.1">
    <property type="nucleotide sequence ID" value="XM_022773553.1"/>
</dbReference>
<dbReference type="STRING" id="1245769.A0A0C7MZ10"/>
<evidence type="ECO:0000313" key="3">
    <source>
        <dbReference type="Proteomes" id="UP000054304"/>
    </source>
</evidence>
<dbReference type="PANTHER" id="PTHR10742:SF410">
    <property type="entry name" value="LYSINE-SPECIFIC HISTONE DEMETHYLASE 2"/>
    <property type="match status" value="1"/>
</dbReference>
<dbReference type="GO" id="GO:0015940">
    <property type="term" value="P:pantothenate biosynthetic process"/>
    <property type="evidence" value="ECO:0007669"/>
    <property type="project" value="EnsemblFungi"/>
</dbReference>
<dbReference type="InterPro" id="IPR002937">
    <property type="entry name" value="Amino_oxidase"/>
</dbReference>
<proteinExistence type="predicted"/>
<feature type="domain" description="Amine oxidase" evidence="1">
    <location>
        <begin position="13"/>
        <end position="493"/>
    </location>
</feature>
<dbReference type="GO" id="GO:0046208">
    <property type="term" value="P:spermine catabolic process"/>
    <property type="evidence" value="ECO:0007669"/>
    <property type="project" value="EnsemblFungi"/>
</dbReference>
<dbReference type="PANTHER" id="PTHR10742">
    <property type="entry name" value="FLAVIN MONOAMINE OXIDASE"/>
    <property type="match status" value="1"/>
</dbReference>
<organism evidence="2 3">
    <name type="scientific">Lachancea lanzarotensis</name>
    <dbReference type="NCBI Taxonomy" id="1245769"/>
    <lineage>
        <taxon>Eukaryota</taxon>
        <taxon>Fungi</taxon>
        <taxon>Dikarya</taxon>
        <taxon>Ascomycota</taxon>
        <taxon>Saccharomycotina</taxon>
        <taxon>Saccharomycetes</taxon>
        <taxon>Saccharomycetales</taxon>
        <taxon>Saccharomycetaceae</taxon>
        <taxon>Lachancea</taxon>
    </lineage>
</organism>
<dbReference type="Proteomes" id="UP000054304">
    <property type="component" value="Unassembled WGS sequence"/>
</dbReference>
<gene>
    <name evidence="2" type="ORF">LALA0_S02e00562g</name>
</gene>
<dbReference type="HOGENOM" id="CLU_004498_10_1_1"/>
<accession>A0A0C7MZ10</accession>
<dbReference type="InterPro" id="IPR036188">
    <property type="entry name" value="FAD/NAD-bd_sf"/>
</dbReference>
<evidence type="ECO:0000259" key="1">
    <source>
        <dbReference type="Pfam" id="PF01593"/>
    </source>
</evidence>
<sequence length="502" mass="56540">MQEKSVVIIGAGISGLKAASELYKLGYKSCVVIEARNRVGGRLQTVSGYRGAKYDVGASWHHDTLVNGLFLEEVSLPKEESAQFVFDDDVAVTFDKDYGRVDQNPDMGLELLMEELMKFNELQYFGGLDVADVSYFETIVKYLYERRNLLTDDQIRYIPQMARFMECWHGIDWKSMSSKCMEIAHQGRNAYVMNYDKIVNRIASSFPKEWFEMETEVVSINTEGKKAVVRTNSGKEYSCDYVLVTIPQSILAHSLKPEPRKGRIEFTPPLAPTVQKAFKKAHYGALGKIVFEFEECRWSKERSRGLSLGKSNADFVSKTRNADNLQALVDELNNDTSYNFKNGEPWDFPIYFVNLAKHTDVPSILALMPDPLTTHVEAIEGKTKLYEFFQPVLTKLLAAFDCTEPILADFDEASKKSNHQGPVLKNIFTTKWTQDDYTLGAYSACVPGDDPLDLVLALTNNDGSIIRFAGEHTIMDGAGCAYGAWESGKREATFIAQKMGKM</sequence>